<dbReference type="PIRSF" id="PIRSF037228">
    <property type="entry name" value="Lant_mod_RumM"/>
    <property type="match status" value="1"/>
</dbReference>
<dbReference type="EMBL" id="JACSPO010000013">
    <property type="protein sequence ID" value="MBD8063586.1"/>
    <property type="molecule type" value="Genomic_DNA"/>
</dbReference>
<feature type="domain" description="Lantibiotic biosynthesis protein dehydration" evidence="1">
    <location>
        <begin position="171"/>
        <end position="544"/>
    </location>
</feature>
<dbReference type="Gene3D" id="1.50.10.20">
    <property type="match status" value="1"/>
</dbReference>
<dbReference type="PRINTS" id="PR01950">
    <property type="entry name" value="LANCSUPER"/>
</dbReference>
<evidence type="ECO:0000313" key="3">
    <source>
        <dbReference type="Proteomes" id="UP000661894"/>
    </source>
</evidence>
<dbReference type="InterPro" id="IPR007822">
    <property type="entry name" value="LANC-like"/>
</dbReference>
<accession>A0ABR8Z6P2</accession>
<dbReference type="CDD" id="cd04792">
    <property type="entry name" value="LanM-like"/>
    <property type="match status" value="1"/>
</dbReference>
<proteinExistence type="predicted"/>
<dbReference type="SMART" id="SM01260">
    <property type="entry name" value="LANC_like"/>
    <property type="match status" value="1"/>
</dbReference>
<organism evidence="2 3">
    <name type="scientific">Oceanitalea stevensii</name>
    <dbReference type="NCBI Taxonomy" id="2763072"/>
    <lineage>
        <taxon>Bacteria</taxon>
        <taxon>Bacillati</taxon>
        <taxon>Actinomycetota</taxon>
        <taxon>Actinomycetes</taxon>
        <taxon>Micrococcales</taxon>
        <taxon>Bogoriellaceae</taxon>
        <taxon>Georgenia</taxon>
    </lineage>
</organism>
<reference evidence="2 3" key="1">
    <citation type="submission" date="2020-08" db="EMBL/GenBank/DDBJ databases">
        <title>A Genomic Blueprint of the Chicken Gut Microbiome.</title>
        <authorList>
            <person name="Gilroy R."/>
            <person name="Ravi A."/>
            <person name="Getino M."/>
            <person name="Pursley I."/>
            <person name="Horton D.L."/>
            <person name="Alikhan N.-F."/>
            <person name="Baker D."/>
            <person name="Gharbi K."/>
            <person name="Hall N."/>
            <person name="Watson M."/>
            <person name="Adriaenssens E.M."/>
            <person name="Foster-Nyarko E."/>
            <person name="Jarju S."/>
            <person name="Secka A."/>
            <person name="Antonio M."/>
            <person name="Oren A."/>
            <person name="Chaudhuri R."/>
            <person name="La Ragione R.M."/>
            <person name="Hildebrand F."/>
            <person name="Pallen M.J."/>
        </authorList>
    </citation>
    <scope>NUCLEOTIDE SEQUENCE [LARGE SCALE GENOMIC DNA]</scope>
    <source>
        <strain evidence="2 3">Sa1BUA1</strain>
    </source>
</reference>
<gene>
    <name evidence="2" type="ORF">H9624_14785</name>
</gene>
<evidence type="ECO:0000313" key="2">
    <source>
        <dbReference type="EMBL" id="MBD8063586.1"/>
    </source>
</evidence>
<sequence length="1013" mass="106720">MTVASTAGLDQAVATYVPELAGTRRPSLTALLSHHRRDRDETFGGSDRTRLAQELLAPFLDPAPGPVSSAEGGRDPRFTGWTRVLVSAWLRAEHESLSAHPALADGAAFVGPLVEDGVALASETLVRTLVEVLAERREAGALTGATPEARFDDFRAWIGSPDGASALAHRYPTAVVRAHALVVRRARSVREVLDHLVADLPDLRATLPGLDGDVRVHSLHLGAGDTHDGGRTVGLLDLGRHGHLVHKPRSLAADRALHGLARGLNAALGTSLRVPRTLTRDHHGWAEYVDGTGAPTSDGRHPYRLGELAAVLYLLRSTDMHYENVVTDAAGRPVVVDAETVLSAVPVREPSYADGAGSRHARALLEDSVIGIGLLPLRVSVPGRPESLDIGASGSMAAGQASPFRSLAVRDAGRDDMHIALEPGRVGTGNTNPHAGTELDAVVRFRDGVRRGLEDTLRRVMEHRDVVEGLVRRELTGVRVRHVNIPTVFYAQLLRMCSHPDLLEDPDAHLAVLGRVSLRNTAARSAAAHEVAQLLGDDVPLFTVDAHGTDLLDARGRTLVPDFFDATPVDRVLSRLHALDEAEVARQADLVDVAFVPRIPDGGERTAPLTRPTPPPAPDRDVVTGAVDRLLSRWVPATDPAHPATFWGPLVTTSDASQWTPGSLGYDLYGGSVGVALALAEAGHLYDVPRARDVAAAVLDPIRAQVLGGALESQPVSAGGMTGMGGTVWAVAAADRLSGRGTGDHARLVDALAATVRPDTVPDLTAGLAGALTAGCGIVGRVEDVHREAATDALARLAARALPGLERVTTAPADGDQPVFTGYAHGLAGMLAPAHRAAHALSGTHPELSARLAALGSALLGLLLAQTGEDGDLPRTVGGSDSSWAWCHGAPGVLLGLLEVAELGAEVPERLLVDLGRQTQDRGLGNNPTYCHGDLGSLAALHRLALHTGDEDARRRWTAETRSRAGRTALRDRASARDRYTGTDSLMVGRAGALHALLRTTAPADCPDVLTLE</sequence>
<dbReference type="NCBIfam" id="TIGR03897">
    <property type="entry name" value="lanti_2_LanM"/>
    <property type="match status" value="1"/>
</dbReference>
<dbReference type="InterPro" id="IPR017146">
    <property type="entry name" value="Lanti_2_LanM"/>
</dbReference>
<dbReference type="InterPro" id="IPR025410">
    <property type="entry name" value="Lant_dehyd"/>
</dbReference>
<dbReference type="RefSeq" id="WP_251840685.1">
    <property type="nucleotide sequence ID" value="NZ_JACSPO010000013.1"/>
</dbReference>
<dbReference type="Pfam" id="PF13575">
    <property type="entry name" value="DUF4135"/>
    <property type="match status" value="1"/>
</dbReference>
<evidence type="ECO:0000259" key="1">
    <source>
        <dbReference type="Pfam" id="PF13575"/>
    </source>
</evidence>
<name>A0ABR8Z6P2_9MICO</name>
<dbReference type="SUPFAM" id="SSF158745">
    <property type="entry name" value="LanC-like"/>
    <property type="match status" value="1"/>
</dbReference>
<keyword evidence="3" id="KW-1185">Reference proteome</keyword>
<dbReference type="Pfam" id="PF05147">
    <property type="entry name" value="LANC_like"/>
    <property type="match status" value="1"/>
</dbReference>
<dbReference type="Proteomes" id="UP000661894">
    <property type="component" value="Unassembled WGS sequence"/>
</dbReference>
<protein>
    <submittedName>
        <fullName evidence="2">Type 2 lantipeptide synthetase LanM family protein</fullName>
    </submittedName>
</protein>
<comment type="caution">
    <text evidence="2">The sequence shown here is derived from an EMBL/GenBank/DDBJ whole genome shotgun (WGS) entry which is preliminary data.</text>
</comment>